<reference evidence="10 11" key="2">
    <citation type="submission" date="2021-05" db="EMBL/GenBank/DDBJ databases">
        <title>Genome Assembly of Synthetic Allotetraploid Brassica napus Reveals Homoeologous Exchanges between Subgenomes.</title>
        <authorList>
            <person name="Davis J.T."/>
        </authorList>
    </citation>
    <scope>NUCLEOTIDE SEQUENCE [LARGE SCALE GENOMIC DNA]</scope>
    <source>
        <strain evidence="11">cv. Da-Ae</strain>
        <tissue evidence="10">Seedling</tissue>
    </source>
</reference>
<dbReference type="PROSITE" id="PS51742">
    <property type="entry name" value="PPC"/>
    <property type="match status" value="1"/>
</dbReference>
<accession>A0A816KDL1</accession>
<dbReference type="PANTHER" id="PTHR31500">
    <property type="entry name" value="AT-HOOK MOTIF NUCLEAR-LOCALIZED PROTEIN 9"/>
    <property type="match status" value="1"/>
</dbReference>
<proteinExistence type="predicted"/>
<gene>
    <name evidence="9" type="ORF">DARMORV10_C02P20320.1</name>
    <name evidence="10" type="ORF">HID58_046580</name>
</gene>
<protein>
    <recommendedName>
        <fullName evidence="6">AT-hook motif nuclear-localized protein</fullName>
    </recommendedName>
</protein>
<dbReference type="GO" id="GO:0005634">
    <property type="term" value="C:nucleus"/>
    <property type="evidence" value="ECO:0007669"/>
    <property type="project" value="UniProtKB-SubCell"/>
</dbReference>
<evidence type="ECO:0000256" key="1">
    <source>
        <dbReference type="ARBA" id="ARBA00004123"/>
    </source>
</evidence>
<keyword evidence="5 6" id="KW-0539">Nucleus</keyword>
<evidence type="ECO:0000256" key="4">
    <source>
        <dbReference type="ARBA" id="ARBA00023163"/>
    </source>
</evidence>
<feature type="region of interest" description="Disordered" evidence="7">
    <location>
        <begin position="385"/>
        <end position="419"/>
    </location>
</feature>
<dbReference type="PANTHER" id="PTHR31500:SF70">
    <property type="entry name" value="AT-HOOK MOTIF NUCLEAR-LOCALIZED PROTEIN"/>
    <property type="match status" value="1"/>
</dbReference>
<comment type="function">
    <text evidence="6">Transcription factor that specifically binds AT-rich DNA sequences related to the nuclear matrix attachment regions (MARs).</text>
</comment>
<comment type="domain">
    <text evidence="6">The PPC domain mediates interactions between AHL proteins.</text>
</comment>
<dbReference type="Proteomes" id="UP000824890">
    <property type="component" value="Unassembled WGS sequence"/>
</dbReference>
<dbReference type="Pfam" id="PF03479">
    <property type="entry name" value="PCC"/>
    <property type="match status" value="1"/>
</dbReference>
<dbReference type="SUPFAM" id="SSF117856">
    <property type="entry name" value="AF0104/ALDC/Ptd012-like"/>
    <property type="match status" value="1"/>
</dbReference>
<dbReference type="Gene3D" id="3.30.1330.80">
    <property type="entry name" value="Hypothetical protein, similar to alpha- acetolactate decarboxylase, domain 2"/>
    <property type="match status" value="1"/>
</dbReference>
<dbReference type="InterPro" id="IPR039605">
    <property type="entry name" value="AHL"/>
</dbReference>
<dbReference type="InterPro" id="IPR005175">
    <property type="entry name" value="PPC_dom"/>
</dbReference>
<dbReference type="OrthoDB" id="1104524at2759"/>
<feature type="compositionally biased region" description="Polar residues" evidence="7">
    <location>
        <begin position="150"/>
        <end position="159"/>
    </location>
</feature>
<evidence type="ECO:0000256" key="3">
    <source>
        <dbReference type="ARBA" id="ARBA00023125"/>
    </source>
</evidence>
<dbReference type="EMBL" id="JAGKQM010000012">
    <property type="protein sequence ID" value="KAH0897012.1"/>
    <property type="molecule type" value="Genomic_DNA"/>
</dbReference>
<feature type="region of interest" description="Disordered" evidence="7">
    <location>
        <begin position="121"/>
        <end position="159"/>
    </location>
</feature>
<keyword evidence="11" id="KW-1185">Reference proteome</keyword>
<evidence type="ECO:0000256" key="7">
    <source>
        <dbReference type="SAM" id="MobiDB-lite"/>
    </source>
</evidence>
<evidence type="ECO:0000313" key="9">
    <source>
        <dbReference type="EMBL" id="CAF1899428.1"/>
    </source>
</evidence>
<dbReference type="OMA" id="KARYGHN"/>
<sequence length="419" mass="44293">MEERQGTSNNNNNNDNKISSFGLKHVAPPPPDGGVYQMGPPRSENPNPFPAGLPSTTAASASASAVAATAPENAASPFSLTMPVGNSSSELKMKKRGRPRKYNPDGLLAVTLSPMPISSSVPLTTVFAPPQRGRGRRRGRERGQARVEPPNNNNRLTNPQMFEFNNSSPSPVVGTSEVVGASFTPHVLTVNVGEDVTMKIMTFSQQGSRAICILSGNGAVSSVTLRQSLTSGTLTYEGHFEILSLTGSFITSETGGIRSRAGGMSVSLSGPDGHVFGGGLSGLLLASGPVQVMVGTFEAGKEEPQHQQMQNQRRERLGIPMTTQDSNISFGGGSAEDPKARYGHNKPVVIQAPPVSAPPVSLPHEPNTNAAQGYYTNNTANQIRDLFTSLPGEDDEDFEGEDDDEEFGSDSESDTEVPN</sequence>
<evidence type="ECO:0000256" key="5">
    <source>
        <dbReference type="ARBA" id="ARBA00023242"/>
    </source>
</evidence>
<evidence type="ECO:0000313" key="10">
    <source>
        <dbReference type="EMBL" id="KAH0897012.1"/>
    </source>
</evidence>
<name>A0A816KDL1_BRANA</name>
<evidence type="ECO:0000259" key="8">
    <source>
        <dbReference type="PROSITE" id="PS51742"/>
    </source>
</evidence>
<dbReference type="CDD" id="cd11378">
    <property type="entry name" value="DUF296"/>
    <property type="match status" value="1"/>
</dbReference>
<keyword evidence="2 6" id="KW-0805">Transcription regulation</keyword>
<dbReference type="SMR" id="A0A816KDL1"/>
<feature type="compositionally biased region" description="Low complexity" evidence="7">
    <location>
        <begin position="54"/>
        <end position="64"/>
    </location>
</feature>
<feature type="region of interest" description="Disordered" evidence="7">
    <location>
        <begin position="1"/>
        <end position="64"/>
    </location>
</feature>
<feature type="domain" description="PPC" evidence="8">
    <location>
        <begin position="180"/>
        <end position="325"/>
    </location>
</feature>
<reference evidence="9" key="1">
    <citation type="submission" date="2021-01" db="EMBL/GenBank/DDBJ databases">
        <authorList>
            <consortium name="Genoscope - CEA"/>
            <person name="William W."/>
        </authorList>
    </citation>
    <scope>NUCLEOTIDE SEQUENCE</scope>
</reference>
<evidence type="ECO:0000313" key="11">
    <source>
        <dbReference type="Proteomes" id="UP000824890"/>
    </source>
</evidence>
<keyword evidence="3 6" id="KW-0238">DNA-binding</keyword>
<comment type="subcellular location">
    <subcellularLocation>
        <location evidence="1 6">Nucleus</location>
    </subcellularLocation>
</comment>
<evidence type="ECO:0000256" key="2">
    <source>
        <dbReference type="ARBA" id="ARBA00023015"/>
    </source>
</evidence>
<dbReference type="Gramene" id="CDX91598">
    <property type="protein sequence ID" value="CDX91598"/>
    <property type="gene ID" value="GSBRNA2T00153020001"/>
</dbReference>
<dbReference type="GO" id="GO:0003680">
    <property type="term" value="F:minor groove of adenine-thymine-rich DNA binding"/>
    <property type="evidence" value="ECO:0007669"/>
    <property type="project" value="UniProtKB-UniRule"/>
</dbReference>
<evidence type="ECO:0000256" key="6">
    <source>
        <dbReference type="RuleBase" id="RU367031"/>
    </source>
</evidence>
<dbReference type="EMBL" id="HG994366">
    <property type="protein sequence ID" value="CAF1899428.1"/>
    <property type="molecule type" value="Genomic_DNA"/>
</dbReference>
<feature type="region of interest" description="Disordered" evidence="7">
    <location>
        <begin position="86"/>
        <end position="105"/>
    </location>
</feature>
<organism evidence="9">
    <name type="scientific">Brassica napus</name>
    <name type="common">Rape</name>
    <dbReference type="NCBI Taxonomy" id="3708"/>
    <lineage>
        <taxon>Eukaryota</taxon>
        <taxon>Viridiplantae</taxon>
        <taxon>Streptophyta</taxon>
        <taxon>Embryophyta</taxon>
        <taxon>Tracheophyta</taxon>
        <taxon>Spermatophyta</taxon>
        <taxon>Magnoliopsida</taxon>
        <taxon>eudicotyledons</taxon>
        <taxon>Gunneridae</taxon>
        <taxon>Pentapetalae</taxon>
        <taxon>rosids</taxon>
        <taxon>malvids</taxon>
        <taxon>Brassicales</taxon>
        <taxon>Brassicaceae</taxon>
        <taxon>Brassiceae</taxon>
        <taxon>Brassica</taxon>
    </lineage>
</organism>
<feature type="compositionally biased region" description="Acidic residues" evidence="7">
    <location>
        <begin position="392"/>
        <end position="419"/>
    </location>
</feature>
<dbReference type="KEGG" id="bna:106380992"/>
<dbReference type="AlphaFoldDB" id="A0A816KDL1"/>
<dbReference type="Proteomes" id="UP001295469">
    <property type="component" value="Chromosome C02"/>
</dbReference>
<keyword evidence="4 6" id="KW-0804">Transcription</keyword>